<reference evidence="1 2" key="1">
    <citation type="submission" date="2020-04" db="EMBL/GenBank/DDBJ databases">
        <title>Paraburkholderia sp. RP-4-7 isolated from soil.</title>
        <authorList>
            <person name="Dahal R.H."/>
        </authorList>
    </citation>
    <scope>NUCLEOTIDE SEQUENCE [LARGE SCALE GENOMIC DNA]</scope>
    <source>
        <strain evidence="1 2">RP-4-7</strain>
    </source>
</reference>
<dbReference type="RefSeq" id="WP_169489216.1">
    <property type="nucleotide sequence ID" value="NZ_JABBGJ010000040.1"/>
</dbReference>
<keyword evidence="2" id="KW-1185">Reference proteome</keyword>
<evidence type="ECO:0000313" key="2">
    <source>
        <dbReference type="Proteomes" id="UP000544134"/>
    </source>
</evidence>
<dbReference type="EMBL" id="JABBGJ010000040">
    <property type="protein sequence ID" value="NMM02421.1"/>
    <property type="molecule type" value="Genomic_DNA"/>
</dbReference>
<name>A0A848IL30_9BURK</name>
<gene>
    <name evidence="1" type="ORF">HHL24_31425</name>
</gene>
<proteinExistence type="predicted"/>
<accession>A0A848IL30</accession>
<comment type="caution">
    <text evidence="1">The sequence shown here is derived from an EMBL/GenBank/DDBJ whole genome shotgun (WGS) entry which is preliminary data.</text>
</comment>
<evidence type="ECO:0000313" key="1">
    <source>
        <dbReference type="EMBL" id="NMM02421.1"/>
    </source>
</evidence>
<organism evidence="1 2">
    <name type="scientific">Paraburkholderia polaris</name>
    <dbReference type="NCBI Taxonomy" id="2728848"/>
    <lineage>
        <taxon>Bacteria</taxon>
        <taxon>Pseudomonadati</taxon>
        <taxon>Pseudomonadota</taxon>
        <taxon>Betaproteobacteria</taxon>
        <taxon>Burkholderiales</taxon>
        <taxon>Burkholderiaceae</taxon>
        <taxon>Paraburkholderia</taxon>
    </lineage>
</organism>
<sequence>MLEITGAHIAQLNDEDLRGLVVRLCEAEVRENALPLSSVTAGGHQNAPDGGIDVRVELPDNAPSVDFVPRRQTGFQVKCTDMPASEIAREMRPDGELRSSIAALAASEGAYIIVSSQGSVADSVLSDRRNAMRNALHDCPYAESLLVDFYDRDRLARWVRCFPGVEMWLRERTGNSLSGWRGYGNWAYRDSPGSTYFLDDGCHIFSSDPNLSDPMTAAAAIAEMRRILASPRRIVRLVGLSGLGKTRLVQALFDDRIGSDTLDPSMVLYTDLGLNPNPTPLDMLQRLSANRLRAIVVVDNCNPGTHRVLTEIVTQADGRLGLVTVEYDVADDEPEETHVFRLQAMSDATIVNILQRTTPHVSEEDRRRIAEFSGGNARIALALASTISRRDSVGVLTDSELFRRLFHQNQGADDSLMSTAEAFSLVYSFDIGSPEGSGDELSTLASLAGTSTLGAYRHIMQLQERDLVQKRGRWRAILPHAIANRLAAQALARIPAHLLISEFQQDGRVRLLRSFTRRLCYLHDSETACRIAQEWFTVPNRLSNPTTMDALDVSLFENLAPLCPRLAVERIQAAIQSGERDEFLSTVSSERRNWISLLRKLAYDSQLFERAALLLAEFRSAEPENYRVDSAKGGFVGLFHILLSGTHATVEQRLGVGRQLLEDADVRLQHCGLEALDGMLEAWHFNSSHDPSFGARSRDHGWSPRTSDEQAHWYRSVLVMLRGLLFPESPHRRAASEMLAQRFRALWVTGLVSDELEQLVVSLASLDGWRTGWIAIRQTLNFDSDRMQPLLAEKLRQLDEQLRPRDLEDRVRAYVLVDGTSHIDIGESPSAGGTNVHSLDAAFGVVEVIGRELASSPELLTRLLPDLLRNGSGNQWSCGRGLAESTCEPIAFWKQCVEVLATLPDEERSVWLMRGFIERLQTNDPTTAGRLLDEAVNDNILAPSFPILQASFQIDESGAQRLLESLRRQRASAGTYAYLKFGRVADLIEPEVFRDIVLGISKLAQGYRVAVEVFSMRLHTHAHGDKAVGPILLATGCLLLEGLSAGFDDANGNIAYAINELAEVCLAGNEGDKTAYVLCRIIVNAWAGGRHEHTYFGDLVSTLFRIHPLVALGVFFDGRENNRYSNLEREFGVRSGSPVNSIDADTLIGWADANASVRYAQLAWEIRLIDANGEFASWSSLAERLLNGAVDREVILTIFGERLIPTSWSGSKAHAMAPQIALVEQLVDSPDSEIAHWARRQRDVMNREIEEDLQRERASSERFE</sequence>
<dbReference type="InterPro" id="IPR027417">
    <property type="entry name" value="P-loop_NTPase"/>
</dbReference>
<protein>
    <submittedName>
        <fullName evidence="1">Uncharacterized protein</fullName>
    </submittedName>
</protein>
<dbReference type="Proteomes" id="UP000544134">
    <property type="component" value="Unassembled WGS sequence"/>
</dbReference>
<dbReference type="SUPFAM" id="SSF52540">
    <property type="entry name" value="P-loop containing nucleoside triphosphate hydrolases"/>
    <property type="match status" value="1"/>
</dbReference>
<dbReference type="AlphaFoldDB" id="A0A848IL30"/>